<keyword evidence="6" id="KW-0805">Transcription regulation</keyword>
<evidence type="ECO:0000259" key="9">
    <source>
        <dbReference type="PROSITE" id="PS50944"/>
    </source>
</evidence>
<dbReference type="RefSeq" id="WP_104253812.1">
    <property type="nucleotide sequence ID" value="NZ_CANKVH010000015.1"/>
</dbReference>
<gene>
    <name evidence="10" type="ORF">F8O03_03855</name>
</gene>
<dbReference type="GO" id="GO:0046983">
    <property type="term" value="F:protein dimerization activity"/>
    <property type="evidence" value="ECO:0007669"/>
    <property type="project" value="InterPro"/>
</dbReference>
<dbReference type="InterPro" id="IPR038157">
    <property type="entry name" value="FeoA_core_dom"/>
</dbReference>
<organism evidence="10 11">
    <name type="scientific">Pseudoclavibacter terrae</name>
    <dbReference type="NCBI Taxonomy" id="1530195"/>
    <lineage>
        <taxon>Bacteria</taxon>
        <taxon>Bacillati</taxon>
        <taxon>Actinomycetota</taxon>
        <taxon>Actinomycetes</taxon>
        <taxon>Micrococcales</taxon>
        <taxon>Microbacteriaceae</taxon>
        <taxon>Pseudoclavibacter</taxon>
    </lineage>
</organism>
<dbReference type="SMART" id="SM00529">
    <property type="entry name" value="HTH_DTXR"/>
    <property type="match status" value="1"/>
</dbReference>
<keyword evidence="11" id="KW-1185">Reference proteome</keyword>
<dbReference type="InterPro" id="IPR022689">
    <property type="entry name" value="Iron_dep_repressor"/>
</dbReference>
<comment type="similarity">
    <text evidence="2">Belongs to the DtxR/MntR family.</text>
</comment>
<evidence type="ECO:0000256" key="3">
    <source>
        <dbReference type="ARBA" id="ARBA00011738"/>
    </source>
</evidence>
<keyword evidence="4" id="KW-0963">Cytoplasm</keyword>
<accession>A0A7J5B5M6</accession>
<evidence type="ECO:0000256" key="4">
    <source>
        <dbReference type="ARBA" id="ARBA00022490"/>
    </source>
</evidence>
<comment type="subunit">
    <text evidence="3">Homodimer.</text>
</comment>
<evidence type="ECO:0000256" key="2">
    <source>
        <dbReference type="ARBA" id="ARBA00007871"/>
    </source>
</evidence>
<dbReference type="FunFam" id="1.10.60.10:FF:000001">
    <property type="entry name" value="Iron dependent repressor"/>
    <property type="match status" value="1"/>
</dbReference>
<dbReference type="GO" id="GO:0003700">
    <property type="term" value="F:DNA-binding transcription factor activity"/>
    <property type="evidence" value="ECO:0007669"/>
    <property type="project" value="InterPro"/>
</dbReference>
<dbReference type="InterPro" id="IPR050536">
    <property type="entry name" value="DtxR_MntR_Metal-Reg"/>
</dbReference>
<dbReference type="InterPro" id="IPR036388">
    <property type="entry name" value="WH-like_DNA-bd_sf"/>
</dbReference>
<name>A0A7J5B5M6_9MICO</name>
<dbReference type="Gene3D" id="1.10.10.10">
    <property type="entry name" value="Winged helix-like DNA-binding domain superfamily/Winged helix DNA-binding domain"/>
    <property type="match status" value="1"/>
</dbReference>
<dbReference type="InterPro" id="IPR036421">
    <property type="entry name" value="Fe_dep_repressor_sf"/>
</dbReference>
<dbReference type="InterPro" id="IPR008988">
    <property type="entry name" value="Transcriptional_repressor_C"/>
</dbReference>
<evidence type="ECO:0000256" key="6">
    <source>
        <dbReference type="ARBA" id="ARBA00023015"/>
    </source>
</evidence>
<dbReference type="InterPro" id="IPR036390">
    <property type="entry name" value="WH_DNA-bd_sf"/>
</dbReference>
<dbReference type="SUPFAM" id="SSF47979">
    <property type="entry name" value="Iron-dependent repressor protein, dimerization domain"/>
    <property type="match status" value="1"/>
</dbReference>
<evidence type="ECO:0000256" key="5">
    <source>
        <dbReference type="ARBA" id="ARBA00023004"/>
    </source>
</evidence>
<dbReference type="AlphaFoldDB" id="A0A7J5B5M6"/>
<proteinExistence type="inferred from homology"/>
<evidence type="ECO:0000313" key="11">
    <source>
        <dbReference type="Proteomes" id="UP000490386"/>
    </source>
</evidence>
<evidence type="ECO:0000256" key="8">
    <source>
        <dbReference type="ARBA" id="ARBA00023163"/>
    </source>
</evidence>
<dbReference type="SUPFAM" id="SSF46785">
    <property type="entry name" value="Winged helix' DNA-binding domain"/>
    <property type="match status" value="1"/>
</dbReference>
<dbReference type="SUPFAM" id="SSF50037">
    <property type="entry name" value="C-terminal domain of transcriptional repressors"/>
    <property type="match status" value="1"/>
</dbReference>
<dbReference type="GO" id="GO:0003677">
    <property type="term" value="F:DNA binding"/>
    <property type="evidence" value="ECO:0007669"/>
    <property type="project" value="UniProtKB-KW"/>
</dbReference>
<dbReference type="Pfam" id="PF02742">
    <property type="entry name" value="Fe_dep_repr_C"/>
    <property type="match status" value="1"/>
</dbReference>
<sequence>MTNLVDTTEMYLRTILDLEEEGITPLRARISERLGHSGPTVSQTIARMERDGLVSVASDRRLVLTIDGRAKATRVLRKHRIAEGLLANVIGLDLAQVHEEACRWEHVMSDEAEQRIFEMLGRPSESPYGTPIPGLDEFGAEPAEDFLSGVVSVSTLLEVAASGATSTEPVLAKVRRLGEPVQSDLQTLTLLREAGVLPGTQVTLQRRGAWIGLLPASGGIGVEVSLETAEHVYVDAILSPEGALG</sequence>
<comment type="subcellular location">
    <subcellularLocation>
        <location evidence="1">Cytoplasm</location>
    </subcellularLocation>
</comment>
<evidence type="ECO:0000256" key="1">
    <source>
        <dbReference type="ARBA" id="ARBA00004496"/>
    </source>
</evidence>
<dbReference type="InterPro" id="IPR001367">
    <property type="entry name" value="Fe_dep_repressor"/>
</dbReference>
<dbReference type="PANTHER" id="PTHR33238:SF10">
    <property type="entry name" value="IRON-DEPENDENT REPRESSOR IDER"/>
    <property type="match status" value="1"/>
</dbReference>
<evidence type="ECO:0000256" key="7">
    <source>
        <dbReference type="ARBA" id="ARBA00023125"/>
    </source>
</evidence>
<dbReference type="PANTHER" id="PTHR33238">
    <property type="entry name" value="IRON (METAL) DEPENDENT REPRESSOR, DTXR FAMILY"/>
    <property type="match status" value="1"/>
</dbReference>
<dbReference type="GO" id="GO:0046914">
    <property type="term" value="F:transition metal ion binding"/>
    <property type="evidence" value="ECO:0007669"/>
    <property type="project" value="InterPro"/>
</dbReference>
<dbReference type="Gene3D" id="2.30.30.90">
    <property type="match status" value="1"/>
</dbReference>
<dbReference type="EMBL" id="WBJX01000001">
    <property type="protein sequence ID" value="KAB1639479.1"/>
    <property type="molecule type" value="Genomic_DNA"/>
</dbReference>
<keyword evidence="8" id="KW-0804">Transcription</keyword>
<dbReference type="PROSITE" id="PS50944">
    <property type="entry name" value="HTH_DTXR"/>
    <property type="match status" value="1"/>
</dbReference>
<dbReference type="OrthoDB" id="3208141at2"/>
<evidence type="ECO:0000313" key="10">
    <source>
        <dbReference type="EMBL" id="KAB1639479.1"/>
    </source>
</evidence>
<dbReference type="Pfam" id="PF01325">
    <property type="entry name" value="Fe_dep_repress"/>
    <property type="match status" value="1"/>
</dbReference>
<dbReference type="InterPro" id="IPR022687">
    <property type="entry name" value="HTH_DTXR"/>
</dbReference>
<dbReference type="Proteomes" id="UP000490386">
    <property type="component" value="Unassembled WGS sequence"/>
</dbReference>
<keyword evidence="7" id="KW-0238">DNA-binding</keyword>
<dbReference type="GO" id="GO:0005737">
    <property type="term" value="C:cytoplasm"/>
    <property type="evidence" value="ECO:0007669"/>
    <property type="project" value="UniProtKB-SubCell"/>
</dbReference>
<reference evidence="10 11" key="1">
    <citation type="submission" date="2019-09" db="EMBL/GenBank/DDBJ databases">
        <title>Phylogeny of genus Pseudoclavibacter and closely related genus.</title>
        <authorList>
            <person name="Li Y."/>
        </authorList>
    </citation>
    <scope>NUCLEOTIDE SEQUENCE [LARGE SCALE GENOMIC DNA]</scope>
    <source>
        <strain evidence="10 11">THG-MD12</strain>
    </source>
</reference>
<protein>
    <submittedName>
        <fullName evidence="10">Metal-dependent transcriptional regulator</fullName>
    </submittedName>
</protein>
<dbReference type="GO" id="GO:0045892">
    <property type="term" value="P:negative regulation of DNA-templated transcription"/>
    <property type="evidence" value="ECO:0007669"/>
    <property type="project" value="TreeGrafter"/>
</dbReference>
<feature type="domain" description="HTH dtxR-type" evidence="9">
    <location>
        <begin position="1"/>
        <end position="65"/>
    </location>
</feature>
<comment type="caution">
    <text evidence="10">The sequence shown here is derived from an EMBL/GenBank/DDBJ whole genome shotgun (WGS) entry which is preliminary data.</text>
</comment>
<keyword evidence="5" id="KW-0408">Iron</keyword>